<evidence type="ECO:0000313" key="3">
    <source>
        <dbReference type="EMBL" id="MBW95742.1"/>
    </source>
</evidence>
<dbReference type="GO" id="GO:0006355">
    <property type="term" value="P:regulation of DNA-templated transcription"/>
    <property type="evidence" value="ECO:0007669"/>
    <property type="project" value="InterPro"/>
</dbReference>
<feature type="region of interest" description="Disordered" evidence="1">
    <location>
        <begin position="83"/>
        <end position="123"/>
    </location>
</feature>
<sequence length="123" mass="13951">MHEYRLSSAETPPSCDAFQKKNSIQSPLVPMESWILCRIFFKKRGTKSGEDNTLMGEDDKVCKLRATRPVFYEFLTKDRTALNLAPSSSSSGSSGITEVSSNESDDHEESSRCKDFPYFRRKP</sequence>
<proteinExistence type="predicted"/>
<feature type="compositionally biased region" description="Basic and acidic residues" evidence="1">
    <location>
        <begin position="109"/>
        <end position="123"/>
    </location>
</feature>
<dbReference type="PROSITE" id="PS51005">
    <property type="entry name" value="NAC"/>
    <property type="match status" value="1"/>
</dbReference>
<feature type="domain" description="NAC" evidence="2">
    <location>
        <begin position="1"/>
        <end position="42"/>
    </location>
</feature>
<dbReference type="EMBL" id="GGEC01015259">
    <property type="protein sequence ID" value="MBW95742.1"/>
    <property type="molecule type" value="Transcribed_RNA"/>
</dbReference>
<evidence type="ECO:0000259" key="2">
    <source>
        <dbReference type="PROSITE" id="PS51005"/>
    </source>
</evidence>
<feature type="compositionally biased region" description="Low complexity" evidence="1">
    <location>
        <begin position="87"/>
        <end position="102"/>
    </location>
</feature>
<evidence type="ECO:0000256" key="1">
    <source>
        <dbReference type="SAM" id="MobiDB-lite"/>
    </source>
</evidence>
<dbReference type="AlphaFoldDB" id="A0A2P2JQL0"/>
<dbReference type="InterPro" id="IPR003441">
    <property type="entry name" value="NAC-dom"/>
</dbReference>
<reference evidence="3" key="1">
    <citation type="submission" date="2018-02" db="EMBL/GenBank/DDBJ databases">
        <title>Rhizophora mucronata_Transcriptome.</title>
        <authorList>
            <person name="Meera S.P."/>
            <person name="Sreeshan A."/>
            <person name="Augustine A."/>
        </authorList>
    </citation>
    <scope>NUCLEOTIDE SEQUENCE</scope>
    <source>
        <tissue evidence="3">Leaf</tissue>
    </source>
</reference>
<accession>A0A2P2JQL0</accession>
<organism evidence="3">
    <name type="scientific">Rhizophora mucronata</name>
    <name type="common">Asiatic mangrove</name>
    <dbReference type="NCBI Taxonomy" id="61149"/>
    <lineage>
        <taxon>Eukaryota</taxon>
        <taxon>Viridiplantae</taxon>
        <taxon>Streptophyta</taxon>
        <taxon>Embryophyta</taxon>
        <taxon>Tracheophyta</taxon>
        <taxon>Spermatophyta</taxon>
        <taxon>Magnoliopsida</taxon>
        <taxon>eudicotyledons</taxon>
        <taxon>Gunneridae</taxon>
        <taxon>Pentapetalae</taxon>
        <taxon>rosids</taxon>
        <taxon>fabids</taxon>
        <taxon>Malpighiales</taxon>
        <taxon>Rhizophoraceae</taxon>
        <taxon>Rhizophora</taxon>
    </lineage>
</organism>
<name>A0A2P2JQL0_RHIMU</name>
<protein>
    <submittedName>
        <fullName evidence="3">NAC domain-containing protein</fullName>
    </submittedName>
</protein>
<dbReference type="GO" id="GO:0003677">
    <property type="term" value="F:DNA binding"/>
    <property type="evidence" value="ECO:0007669"/>
    <property type="project" value="InterPro"/>
</dbReference>